<dbReference type="Proteomes" id="UP001598130">
    <property type="component" value="Unassembled WGS sequence"/>
</dbReference>
<accession>A0ABW6CM49</accession>
<dbReference type="EMBL" id="JAOTJD010000004">
    <property type="protein sequence ID" value="MFD3263002.1"/>
    <property type="molecule type" value="Genomic_DNA"/>
</dbReference>
<keyword evidence="1" id="KW-0732">Signal</keyword>
<keyword evidence="3" id="KW-1185">Reference proteome</keyword>
<reference evidence="2 3" key="1">
    <citation type="submission" date="2022-09" db="EMBL/GenBank/DDBJ databases">
        <title>New species of Phenylobacterium.</title>
        <authorList>
            <person name="Mieszkin S."/>
        </authorList>
    </citation>
    <scope>NUCLEOTIDE SEQUENCE [LARGE SCALE GENOMIC DNA]</scope>
    <source>
        <strain evidence="2 3">HK31-G</strain>
    </source>
</reference>
<evidence type="ECO:0000313" key="3">
    <source>
        <dbReference type="Proteomes" id="UP001598130"/>
    </source>
</evidence>
<feature type="chain" id="PRO_5046205233" evidence="1">
    <location>
        <begin position="18"/>
        <end position="165"/>
    </location>
</feature>
<protein>
    <submittedName>
        <fullName evidence="2">Uncharacterized protein</fullName>
    </submittedName>
</protein>
<dbReference type="RefSeq" id="WP_377367601.1">
    <property type="nucleotide sequence ID" value="NZ_JAOTJD010000004.1"/>
</dbReference>
<proteinExistence type="predicted"/>
<name>A0ABW6CM49_9CAUL</name>
<feature type="signal peptide" evidence="1">
    <location>
        <begin position="1"/>
        <end position="17"/>
    </location>
</feature>
<evidence type="ECO:0000313" key="2">
    <source>
        <dbReference type="EMBL" id="MFD3263002.1"/>
    </source>
</evidence>
<organism evidence="2 3">
    <name type="scientific">Phenylobacterium ferrooxidans</name>
    <dbReference type="NCBI Taxonomy" id="2982689"/>
    <lineage>
        <taxon>Bacteria</taxon>
        <taxon>Pseudomonadati</taxon>
        <taxon>Pseudomonadota</taxon>
        <taxon>Alphaproteobacteria</taxon>
        <taxon>Caulobacterales</taxon>
        <taxon>Caulobacteraceae</taxon>
        <taxon>Phenylobacterium</taxon>
    </lineage>
</organism>
<evidence type="ECO:0000256" key="1">
    <source>
        <dbReference type="SAM" id="SignalP"/>
    </source>
</evidence>
<gene>
    <name evidence="2" type="ORF">OCL97_03365</name>
</gene>
<comment type="caution">
    <text evidence="2">The sequence shown here is derived from an EMBL/GenBank/DDBJ whole genome shotgun (WGS) entry which is preliminary data.</text>
</comment>
<sequence>MKLALALFLLTATAAQAQDGRVWTLANDKTLPEVALVYGAPNSDDLVMTLRCPRGTGQVTAAFLVEARLADRRENEVWVDKIGRPAPWPTSVTLASGLASATLRGQASADDLNGGSLLSAEVATRAPVIAAFKKTGVMTLTGLGETKSAPPVPLKQVRPFLSACR</sequence>